<reference evidence="1" key="1">
    <citation type="submission" date="2025-08" db="UniProtKB">
        <authorList>
            <consortium name="Ensembl"/>
        </authorList>
    </citation>
    <scope>IDENTIFICATION</scope>
</reference>
<keyword evidence="2" id="KW-1185">Reference proteome</keyword>
<evidence type="ECO:0000313" key="1">
    <source>
        <dbReference type="Ensembl" id="ENSNPEP00000009370.1"/>
    </source>
</evidence>
<dbReference type="Proteomes" id="UP000694420">
    <property type="component" value="Unplaced"/>
</dbReference>
<protein>
    <submittedName>
        <fullName evidence="1">Uncharacterized protein</fullName>
    </submittedName>
</protein>
<evidence type="ECO:0000313" key="2">
    <source>
        <dbReference type="Proteomes" id="UP000694420"/>
    </source>
</evidence>
<reference evidence="1" key="2">
    <citation type="submission" date="2025-09" db="UniProtKB">
        <authorList>
            <consortium name="Ensembl"/>
        </authorList>
    </citation>
    <scope>IDENTIFICATION</scope>
</reference>
<organism evidence="1 2">
    <name type="scientific">Nothoprocta perdicaria</name>
    <name type="common">Chilean tinamou</name>
    <name type="synonym">Crypturus perdicarius</name>
    <dbReference type="NCBI Taxonomy" id="30464"/>
    <lineage>
        <taxon>Eukaryota</taxon>
        <taxon>Metazoa</taxon>
        <taxon>Chordata</taxon>
        <taxon>Craniata</taxon>
        <taxon>Vertebrata</taxon>
        <taxon>Euteleostomi</taxon>
        <taxon>Archelosauria</taxon>
        <taxon>Archosauria</taxon>
        <taxon>Dinosauria</taxon>
        <taxon>Saurischia</taxon>
        <taxon>Theropoda</taxon>
        <taxon>Coelurosauria</taxon>
        <taxon>Aves</taxon>
        <taxon>Palaeognathae</taxon>
        <taxon>Tinamiformes</taxon>
        <taxon>Tinamidae</taxon>
        <taxon>Nothoprocta</taxon>
    </lineage>
</organism>
<sequence>MFGTPDDVQLCWKTFNRQSPNLCKSFEERATSALFHFSFCSSSNVSIFRHLNTTLICSTCQCALGWSLKFLSPHKDKAQCKKGDSLSPQPTHIAPLLLSKFYVHRRLAEAPKCTKDNARSLCRPSTNTWDR</sequence>
<dbReference type="AlphaFoldDB" id="A0A8C6Z336"/>
<accession>A0A8C6Z336</accession>
<proteinExistence type="predicted"/>
<dbReference type="Ensembl" id="ENSNPET00000009602.1">
    <property type="protein sequence ID" value="ENSNPEP00000009370.1"/>
    <property type="gene ID" value="ENSNPEG00000007034.1"/>
</dbReference>
<name>A0A8C6Z336_NOTPE</name>